<organism evidence="1 2">
    <name type="scientific">Klebsiella phage N1M2</name>
    <dbReference type="NCBI Taxonomy" id="2664939"/>
    <lineage>
        <taxon>Viruses</taxon>
        <taxon>Duplodnaviria</taxon>
        <taxon>Heunggongvirae</taxon>
        <taxon>Uroviricota</taxon>
        <taxon>Caudoviricetes</taxon>
        <taxon>Chimalliviridae</taxon>
        <taxon>Nimduovirus</taxon>
        <taxon>Nimduovirus N1M2</taxon>
    </lineage>
</organism>
<protein>
    <submittedName>
        <fullName evidence="1">Uncharacterized protein</fullName>
    </submittedName>
</protein>
<sequence>MKPVLTFTDLIINDEDGKYSIEMVATINREIVKKITRPIINPSAEMRQSVFQSALDGICLAAACVMDNRVEGFHYPAGMNLVEKLSLFDIKQTVTMANDLRAAGFDTNIIMAAIW</sequence>
<keyword evidence="2" id="KW-1185">Reference proteome</keyword>
<proteinExistence type="predicted"/>
<dbReference type="EMBL" id="MN642089">
    <property type="protein sequence ID" value="QGH72018.1"/>
    <property type="molecule type" value="Genomic_DNA"/>
</dbReference>
<evidence type="ECO:0000313" key="2">
    <source>
        <dbReference type="Proteomes" id="UP000464669"/>
    </source>
</evidence>
<evidence type="ECO:0000313" key="1">
    <source>
        <dbReference type="EMBL" id="QGH72018.1"/>
    </source>
</evidence>
<accession>A0A6B7ZEV1</accession>
<dbReference type="Proteomes" id="UP000464669">
    <property type="component" value="Segment"/>
</dbReference>
<gene>
    <name evidence="1" type="ORF">N1M2_155</name>
</gene>
<name>A0A6B7ZEV1_9CAUD</name>
<reference evidence="1 2" key="1">
    <citation type="submission" date="2019-11" db="EMBL/GenBank/DDBJ databases">
        <authorList>
            <person name="Lewis R."/>
            <person name="Clooney A.G."/>
            <person name="Stockdale S.R."/>
            <person name="Buttimer C."/>
            <person name="Draper L.A."/>
            <person name="Ross R.P."/>
            <person name="Hill C."/>
        </authorList>
    </citation>
    <scope>NUCLEOTIDE SEQUENCE [LARGE SCALE GENOMIC DNA]</scope>
</reference>